<keyword evidence="2 5" id="KW-0812">Transmembrane</keyword>
<dbReference type="EMBL" id="BMNL01000001">
    <property type="protein sequence ID" value="GGP19579.1"/>
    <property type="molecule type" value="Genomic_DNA"/>
</dbReference>
<dbReference type="Proteomes" id="UP000610960">
    <property type="component" value="Unassembled WGS sequence"/>
</dbReference>
<feature type="domain" description="ABC transmembrane type-1" evidence="6">
    <location>
        <begin position="122"/>
        <end position="334"/>
    </location>
</feature>
<dbReference type="InterPro" id="IPR000515">
    <property type="entry name" value="MetI-like"/>
</dbReference>
<dbReference type="GO" id="GO:0005886">
    <property type="term" value="C:plasma membrane"/>
    <property type="evidence" value="ECO:0007669"/>
    <property type="project" value="UniProtKB-SubCell"/>
</dbReference>
<protein>
    <submittedName>
        <fullName evidence="7">ABC transporter permease</fullName>
    </submittedName>
</protein>
<dbReference type="PANTHER" id="PTHR43376:SF1">
    <property type="entry name" value="OLIGOPEPTIDE TRANSPORT SYSTEM PERMEASE PROTEIN"/>
    <property type="match status" value="1"/>
</dbReference>
<dbReference type="InterPro" id="IPR035906">
    <property type="entry name" value="MetI-like_sf"/>
</dbReference>
<proteinExistence type="inferred from homology"/>
<evidence type="ECO:0000256" key="3">
    <source>
        <dbReference type="ARBA" id="ARBA00022989"/>
    </source>
</evidence>
<evidence type="ECO:0000259" key="6">
    <source>
        <dbReference type="PROSITE" id="PS50928"/>
    </source>
</evidence>
<keyword evidence="3 5" id="KW-1133">Transmembrane helix</keyword>
<gene>
    <name evidence="7" type="ORF">GCM10007981_03830</name>
</gene>
<comment type="caution">
    <text evidence="7">The sequence shown here is derived from an EMBL/GenBank/DDBJ whole genome shotgun (WGS) entry which is preliminary data.</text>
</comment>
<feature type="transmembrane region" description="Helical" evidence="5">
    <location>
        <begin position="171"/>
        <end position="191"/>
    </location>
</feature>
<reference evidence="7" key="1">
    <citation type="journal article" date="2014" name="Int. J. Syst. Evol. Microbiol.">
        <title>Complete genome sequence of Corynebacterium casei LMG S-19264T (=DSM 44701T), isolated from a smear-ripened cheese.</title>
        <authorList>
            <consortium name="US DOE Joint Genome Institute (JGI-PGF)"/>
            <person name="Walter F."/>
            <person name="Albersmeier A."/>
            <person name="Kalinowski J."/>
            <person name="Ruckert C."/>
        </authorList>
    </citation>
    <scope>NUCLEOTIDE SEQUENCE</scope>
    <source>
        <strain evidence="7">JCM 10088</strain>
    </source>
</reference>
<name>A0A830GWB3_9CREN</name>
<dbReference type="AlphaFoldDB" id="A0A830GWB3"/>
<keyword evidence="4 5" id="KW-0472">Membrane</keyword>
<feature type="transmembrane region" description="Helical" evidence="5">
    <location>
        <begin position="315"/>
        <end position="341"/>
    </location>
</feature>
<comment type="subcellular location">
    <subcellularLocation>
        <location evidence="5">Cell membrane</location>
        <topology evidence="5">Multi-pass membrane protein</topology>
    </subcellularLocation>
    <subcellularLocation>
        <location evidence="1">Membrane</location>
        <topology evidence="1">Multi-pass membrane protein</topology>
    </subcellularLocation>
</comment>
<dbReference type="PROSITE" id="PS50928">
    <property type="entry name" value="ABC_TM1"/>
    <property type="match status" value="1"/>
</dbReference>
<dbReference type="RefSeq" id="WP_188595769.1">
    <property type="nucleotide sequence ID" value="NZ_BMNL01000001.1"/>
</dbReference>
<evidence type="ECO:0000313" key="7">
    <source>
        <dbReference type="EMBL" id="GGP19579.1"/>
    </source>
</evidence>
<feature type="transmembrane region" description="Helical" evidence="5">
    <location>
        <begin position="211"/>
        <end position="232"/>
    </location>
</feature>
<keyword evidence="5" id="KW-0813">Transport</keyword>
<dbReference type="OrthoDB" id="44105at2157"/>
<organism evidence="7 8">
    <name type="scientific">Thermocladium modestius</name>
    <dbReference type="NCBI Taxonomy" id="62609"/>
    <lineage>
        <taxon>Archaea</taxon>
        <taxon>Thermoproteota</taxon>
        <taxon>Thermoprotei</taxon>
        <taxon>Thermoproteales</taxon>
        <taxon>Thermoproteaceae</taxon>
        <taxon>Thermocladium</taxon>
    </lineage>
</organism>
<comment type="similarity">
    <text evidence="5">Belongs to the binding-protein-dependent transport system permease family.</text>
</comment>
<evidence type="ECO:0000256" key="4">
    <source>
        <dbReference type="ARBA" id="ARBA00023136"/>
    </source>
</evidence>
<evidence type="ECO:0000313" key="8">
    <source>
        <dbReference type="Proteomes" id="UP000610960"/>
    </source>
</evidence>
<evidence type="ECO:0000256" key="1">
    <source>
        <dbReference type="ARBA" id="ARBA00004141"/>
    </source>
</evidence>
<reference evidence="7" key="2">
    <citation type="submission" date="2020-09" db="EMBL/GenBank/DDBJ databases">
        <authorList>
            <person name="Sun Q."/>
            <person name="Ohkuma M."/>
        </authorList>
    </citation>
    <scope>NUCLEOTIDE SEQUENCE</scope>
    <source>
        <strain evidence="7">JCM 10088</strain>
    </source>
</reference>
<feature type="transmembrane region" description="Helical" evidence="5">
    <location>
        <begin position="12"/>
        <end position="28"/>
    </location>
</feature>
<sequence>MKVPYLARRIGIAISTILFALVISYLLFELSPLSPVNYIMQSFGLMPTSGVGIGGSRAASTVIPSSLSTQEYKELLMYVNSIMPHGNPLIEVFMYIDNMFHGNMGISILYSEPVTKLIAERLPWTLFIVVTANILSFLIGIYLGQLMAYNRGKPIDQIVTQFITVKRSIPIYVYAAIFLLFLGFYLHWFPVAGAYSAGVVIGFNLPFIASVLYHAFLPIFTLTFATFGHWALSMRGNTISQLGEDYVSYAEMRGLPSGWIAHNYVGRNSLLPLYTSIIIALGFSFGGTVFVETTFSYPGIGELYTTALSNNDWPLAMGILIIIVFAIVIGMIIADLTYSLLDPRVRH</sequence>
<dbReference type="Pfam" id="PF00528">
    <property type="entry name" value="BPD_transp_1"/>
    <property type="match status" value="1"/>
</dbReference>
<dbReference type="SUPFAM" id="SSF161098">
    <property type="entry name" value="MetI-like"/>
    <property type="match status" value="1"/>
</dbReference>
<dbReference type="Gene3D" id="1.10.3720.10">
    <property type="entry name" value="MetI-like"/>
    <property type="match status" value="1"/>
</dbReference>
<keyword evidence="8" id="KW-1185">Reference proteome</keyword>
<accession>A0A830GWB3</accession>
<dbReference type="GO" id="GO:0055085">
    <property type="term" value="P:transmembrane transport"/>
    <property type="evidence" value="ECO:0007669"/>
    <property type="project" value="InterPro"/>
</dbReference>
<feature type="transmembrane region" description="Helical" evidence="5">
    <location>
        <begin position="273"/>
        <end position="295"/>
    </location>
</feature>
<dbReference type="CDD" id="cd06261">
    <property type="entry name" value="TM_PBP2"/>
    <property type="match status" value="1"/>
</dbReference>
<dbReference type="PANTHER" id="PTHR43376">
    <property type="entry name" value="OLIGOPEPTIDE TRANSPORT SYSTEM PERMEASE PROTEIN"/>
    <property type="match status" value="1"/>
</dbReference>
<evidence type="ECO:0000256" key="5">
    <source>
        <dbReference type="RuleBase" id="RU363032"/>
    </source>
</evidence>
<feature type="transmembrane region" description="Helical" evidence="5">
    <location>
        <begin position="122"/>
        <end position="143"/>
    </location>
</feature>
<evidence type="ECO:0000256" key="2">
    <source>
        <dbReference type="ARBA" id="ARBA00022692"/>
    </source>
</evidence>